<comment type="pathway">
    <text evidence="1 8">Amino-acid biosynthesis; L-histidine biosynthesis; L-histidine from 5-phospho-alpha-D-ribose 1-diphosphate: step 8/9.</text>
</comment>
<dbReference type="GO" id="GO:0000105">
    <property type="term" value="P:L-histidine biosynthetic process"/>
    <property type="evidence" value="ECO:0007669"/>
    <property type="project" value="UniProtKB-UniRule"/>
</dbReference>
<dbReference type="AlphaFoldDB" id="A0A650EKQ9"/>
<dbReference type="UniPathway" id="UPA00031">
    <property type="reaction ID" value="UER00013"/>
</dbReference>
<name>A0A650EKQ9_9HELI</name>
<dbReference type="Pfam" id="PF02811">
    <property type="entry name" value="PHP"/>
    <property type="match status" value="1"/>
</dbReference>
<keyword evidence="4 8" id="KW-0028">Amino-acid biosynthesis</keyword>
<keyword evidence="5 8" id="KW-0378">Hydrolase</keyword>
<evidence type="ECO:0000256" key="8">
    <source>
        <dbReference type="RuleBase" id="RU366003"/>
    </source>
</evidence>
<dbReference type="SUPFAM" id="SSF89550">
    <property type="entry name" value="PHP domain-like"/>
    <property type="match status" value="1"/>
</dbReference>
<dbReference type="InterPro" id="IPR016195">
    <property type="entry name" value="Pol/histidinol_Pase-like"/>
</dbReference>
<protein>
    <recommendedName>
        <fullName evidence="3 8">Histidinol-phosphatase</fullName>
        <shortName evidence="8">HolPase</shortName>
        <ecNumber evidence="3 8">3.1.3.15</ecNumber>
    </recommendedName>
</protein>
<feature type="domain" description="PHP" evidence="9">
    <location>
        <begin position="4"/>
        <end position="192"/>
    </location>
</feature>
<comment type="similarity">
    <text evidence="2 8">Belongs to the PHP hydrolase family. HisK subfamily.</text>
</comment>
<dbReference type="GO" id="GO:0005737">
    <property type="term" value="C:cytoplasm"/>
    <property type="evidence" value="ECO:0007669"/>
    <property type="project" value="TreeGrafter"/>
</dbReference>
<reference evidence="10" key="1">
    <citation type="journal article" date="2020" name="J. ISSAAS">
        <title>Lactobacilli and other gastrointestinal microbiota of Peromyscus leucopus, reservoir host for agents of Lyme disease and other zoonoses in North America.</title>
        <authorList>
            <person name="Milovic A."/>
            <person name="Bassam K."/>
            <person name="Shao H."/>
            <person name="Chatzistamou I."/>
            <person name="Tufts D.M."/>
            <person name="Diuk-Wasser M."/>
            <person name="Barbour A.G."/>
        </authorList>
    </citation>
    <scope>NUCLEOTIDE SEQUENCE</scope>
    <source>
        <strain evidence="10">LL4</strain>
    </source>
</reference>
<dbReference type="Gene3D" id="3.20.20.140">
    <property type="entry name" value="Metal-dependent hydrolases"/>
    <property type="match status" value="1"/>
</dbReference>
<dbReference type="NCBIfam" id="TIGR01856">
    <property type="entry name" value="hisJ_fam"/>
    <property type="match status" value="1"/>
</dbReference>
<gene>
    <name evidence="10" type="primary">hisK</name>
    <name evidence="10" type="ORF">Helico5904_0290</name>
</gene>
<evidence type="ECO:0000256" key="2">
    <source>
        <dbReference type="ARBA" id="ARBA00009152"/>
    </source>
</evidence>
<dbReference type="EMBL" id="MN577569">
    <property type="protein sequence ID" value="QGT50357.1"/>
    <property type="molecule type" value="Genomic_DNA"/>
</dbReference>
<evidence type="ECO:0000256" key="5">
    <source>
        <dbReference type="ARBA" id="ARBA00022801"/>
    </source>
</evidence>
<sequence>MHIDLHNHTIFCHHATGCIDEYIQAAIAQGIDVYGFSCHSPMSFDKNFRMNLEEFSQYCQMLQTAKAHYADKIEILLGMEVDYILNHENLIEQAVLDYPFDYLIGSVHFLDDWGFDNPAFIKQYSQRNIEECWEQYLLSITKMAQSGLFQIVGHFDLLKIFGHKPKDIHQQSIKDALESIADNHLAIELNSAGWRKPIKESYPSKEILTQAFQLNIPITFGSDAHSVKQVGFKYQDLRHLALEVGYTQAVFFRQKQSVVIDI</sequence>
<dbReference type="PANTHER" id="PTHR21039:SF0">
    <property type="entry name" value="HISTIDINOL-PHOSPHATASE"/>
    <property type="match status" value="1"/>
</dbReference>
<organism evidence="10">
    <name type="scientific">uncultured Helicobacter sp</name>
    <dbReference type="NCBI Taxonomy" id="175537"/>
    <lineage>
        <taxon>Bacteria</taxon>
        <taxon>Pseudomonadati</taxon>
        <taxon>Campylobacterota</taxon>
        <taxon>Epsilonproteobacteria</taxon>
        <taxon>Campylobacterales</taxon>
        <taxon>Helicobacteraceae</taxon>
        <taxon>Helicobacter</taxon>
        <taxon>environmental samples</taxon>
    </lineage>
</organism>
<evidence type="ECO:0000256" key="6">
    <source>
        <dbReference type="ARBA" id="ARBA00023102"/>
    </source>
</evidence>
<evidence type="ECO:0000256" key="7">
    <source>
        <dbReference type="ARBA" id="ARBA00049158"/>
    </source>
</evidence>
<dbReference type="PANTHER" id="PTHR21039">
    <property type="entry name" value="HISTIDINOL PHOSPHATASE-RELATED"/>
    <property type="match status" value="1"/>
</dbReference>
<dbReference type="GO" id="GO:0004401">
    <property type="term" value="F:histidinol-phosphatase activity"/>
    <property type="evidence" value="ECO:0007669"/>
    <property type="project" value="UniProtKB-UniRule"/>
</dbReference>
<dbReference type="CDD" id="cd12110">
    <property type="entry name" value="PHP_HisPPase_Hisj_like"/>
    <property type="match status" value="1"/>
</dbReference>
<evidence type="ECO:0000259" key="9">
    <source>
        <dbReference type="Pfam" id="PF02811"/>
    </source>
</evidence>
<comment type="catalytic activity">
    <reaction evidence="7 8">
        <text>L-histidinol phosphate + H2O = L-histidinol + phosphate</text>
        <dbReference type="Rhea" id="RHEA:14465"/>
        <dbReference type="ChEBI" id="CHEBI:15377"/>
        <dbReference type="ChEBI" id="CHEBI:43474"/>
        <dbReference type="ChEBI" id="CHEBI:57699"/>
        <dbReference type="ChEBI" id="CHEBI:57980"/>
        <dbReference type="EC" id="3.1.3.15"/>
    </reaction>
</comment>
<evidence type="ECO:0000256" key="3">
    <source>
        <dbReference type="ARBA" id="ARBA00013085"/>
    </source>
</evidence>
<evidence type="ECO:0000256" key="1">
    <source>
        <dbReference type="ARBA" id="ARBA00004970"/>
    </source>
</evidence>
<keyword evidence="6 8" id="KW-0368">Histidine biosynthesis</keyword>
<dbReference type="InterPro" id="IPR004013">
    <property type="entry name" value="PHP_dom"/>
</dbReference>
<proteinExistence type="inferred from homology"/>
<dbReference type="EC" id="3.1.3.15" evidence="3 8"/>
<accession>A0A650EKQ9</accession>
<evidence type="ECO:0000313" key="10">
    <source>
        <dbReference type="EMBL" id="QGT50357.1"/>
    </source>
</evidence>
<dbReference type="NCBIfam" id="NF005596">
    <property type="entry name" value="PRK07328.1"/>
    <property type="match status" value="1"/>
</dbReference>
<evidence type="ECO:0000256" key="4">
    <source>
        <dbReference type="ARBA" id="ARBA00022605"/>
    </source>
</evidence>
<dbReference type="InterPro" id="IPR010140">
    <property type="entry name" value="Histidinol_P_phosphatase_HisJ"/>
</dbReference>